<dbReference type="OrthoDB" id="9837235at2"/>
<dbReference type="AlphaFoldDB" id="A0A5C6XMD7"/>
<accession>A0A5C6XMD7</accession>
<feature type="compositionally biased region" description="Gly residues" evidence="1">
    <location>
        <begin position="380"/>
        <end position="394"/>
    </location>
</feature>
<comment type="caution">
    <text evidence="2">The sequence shown here is derived from an EMBL/GenBank/DDBJ whole genome shotgun (WGS) entry which is preliminary data.</text>
</comment>
<evidence type="ECO:0000313" key="3">
    <source>
        <dbReference type="Proteomes" id="UP000321046"/>
    </source>
</evidence>
<protein>
    <submittedName>
        <fullName evidence="2">Uncharacterized protein</fullName>
    </submittedName>
</protein>
<name>A0A5C6XMD7_9DELT</name>
<dbReference type="EMBL" id="VOSL01000018">
    <property type="protein sequence ID" value="TXD41686.1"/>
    <property type="molecule type" value="Genomic_DNA"/>
</dbReference>
<gene>
    <name evidence="2" type="ORF">FRC96_03835</name>
</gene>
<organism evidence="2 3">
    <name type="scientific">Lujinxingia vulgaris</name>
    <dbReference type="NCBI Taxonomy" id="2600176"/>
    <lineage>
        <taxon>Bacteria</taxon>
        <taxon>Deltaproteobacteria</taxon>
        <taxon>Bradymonadales</taxon>
        <taxon>Lujinxingiaceae</taxon>
        <taxon>Lujinxingia</taxon>
    </lineage>
</organism>
<evidence type="ECO:0000256" key="1">
    <source>
        <dbReference type="SAM" id="MobiDB-lite"/>
    </source>
</evidence>
<feature type="region of interest" description="Disordered" evidence="1">
    <location>
        <begin position="370"/>
        <end position="395"/>
    </location>
</feature>
<sequence length="429" mass="44153">MSRGTLRVGLGTVLVWVCVLFVPTVSAQPTEAEIGETATFLTLFPELRAMGAPEWVQPGVRVSYQTAAGGVIQYDVVHRDGAQVLLHQHSYLDGGAGVVLAGQAVGRGLPGLGPVWLNPQVLAGAESKASAQLSVSRYSRNVAGTMIEVVRFQTQTTNGQTVFEFSAGSGTLVFSSVASPGSAAQMTMVNRREVALPWEAGRAPGWVRPGTRLEYAGSKTTAVSGAGTSQQEVVARAELAQAGAGWSLAQMSTAVQGVFQGGGVQATGSVQPGGALWLSQQALSVVAPSVATAIDVDPVTGAQLFLLRESDGSVVLQQLLSGATQTWVYSPELGVLERQIQETRSPASTEVIDIRRVGGSDLEALSQLEPLPDDPAEVGGAAGGAGRDGEGGGCRAAASGGPGSLWVLVLLMGVGVSRVVRRGGVRARC</sequence>
<evidence type="ECO:0000313" key="2">
    <source>
        <dbReference type="EMBL" id="TXD41686.1"/>
    </source>
</evidence>
<proteinExistence type="predicted"/>
<dbReference type="Proteomes" id="UP000321046">
    <property type="component" value="Unassembled WGS sequence"/>
</dbReference>
<reference evidence="2 3" key="1">
    <citation type="submission" date="2019-08" db="EMBL/GenBank/DDBJ databases">
        <title>Bradymonadales sp. TMQ2.</title>
        <authorList>
            <person name="Liang Q."/>
        </authorList>
    </citation>
    <scope>NUCLEOTIDE SEQUENCE [LARGE SCALE GENOMIC DNA]</scope>
    <source>
        <strain evidence="2 3">TMQ2</strain>
    </source>
</reference>
<dbReference type="RefSeq" id="WP_146972878.1">
    <property type="nucleotide sequence ID" value="NZ_VOSL01000018.1"/>
</dbReference>